<dbReference type="GO" id="GO:0015074">
    <property type="term" value="P:DNA integration"/>
    <property type="evidence" value="ECO:0007669"/>
    <property type="project" value="InterPro"/>
</dbReference>
<evidence type="ECO:0000313" key="8">
    <source>
        <dbReference type="Proteomes" id="UP000287171"/>
    </source>
</evidence>
<dbReference type="GO" id="GO:0003677">
    <property type="term" value="F:DNA binding"/>
    <property type="evidence" value="ECO:0007669"/>
    <property type="project" value="UniProtKB-UniRule"/>
</dbReference>
<dbReference type="PANTHER" id="PTHR30349">
    <property type="entry name" value="PHAGE INTEGRASE-RELATED"/>
    <property type="match status" value="1"/>
</dbReference>
<dbReference type="InterPro" id="IPR050090">
    <property type="entry name" value="Tyrosine_recombinase_XerCD"/>
</dbReference>
<evidence type="ECO:0000259" key="6">
    <source>
        <dbReference type="PROSITE" id="PS51900"/>
    </source>
</evidence>
<dbReference type="EMBL" id="BIFT01000001">
    <property type="protein sequence ID" value="GCE26331.1"/>
    <property type="molecule type" value="Genomic_DNA"/>
</dbReference>
<dbReference type="GO" id="GO:0006310">
    <property type="term" value="P:DNA recombination"/>
    <property type="evidence" value="ECO:0007669"/>
    <property type="project" value="UniProtKB-KW"/>
</dbReference>
<dbReference type="Gene3D" id="1.10.443.10">
    <property type="entry name" value="Intergrase catalytic core"/>
    <property type="match status" value="1"/>
</dbReference>
<evidence type="ECO:0000256" key="4">
    <source>
        <dbReference type="PROSITE-ProRule" id="PRU01248"/>
    </source>
</evidence>
<name>A0A402B4R4_9CHLR</name>
<keyword evidence="8" id="KW-1185">Reference proteome</keyword>
<feature type="domain" description="Tyr recombinase" evidence="5">
    <location>
        <begin position="129"/>
        <end position="315"/>
    </location>
</feature>
<organism evidence="7 8">
    <name type="scientific">Dictyobacter alpinus</name>
    <dbReference type="NCBI Taxonomy" id="2014873"/>
    <lineage>
        <taxon>Bacteria</taxon>
        <taxon>Bacillati</taxon>
        <taxon>Chloroflexota</taxon>
        <taxon>Ktedonobacteria</taxon>
        <taxon>Ktedonobacterales</taxon>
        <taxon>Dictyobacteraceae</taxon>
        <taxon>Dictyobacter</taxon>
    </lineage>
</organism>
<evidence type="ECO:0000256" key="1">
    <source>
        <dbReference type="ARBA" id="ARBA00008857"/>
    </source>
</evidence>
<feature type="domain" description="Core-binding (CB)" evidence="6">
    <location>
        <begin position="15"/>
        <end position="104"/>
    </location>
</feature>
<dbReference type="InterPro" id="IPR011010">
    <property type="entry name" value="DNA_brk_join_enz"/>
</dbReference>
<dbReference type="InterPro" id="IPR002104">
    <property type="entry name" value="Integrase_catalytic"/>
</dbReference>
<dbReference type="Gene3D" id="1.10.150.130">
    <property type="match status" value="1"/>
</dbReference>
<dbReference type="InterPro" id="IPR010998">
    <property type="entry name" value="Integrase_recombinase_N"/>
</dbReference>
<keyword evidence="2 4" id="KW-0238">DNA-binding</keyword>
<evidence type="ECO:0000259" key="5">
    <source>
        <dbReference type="PROSITE" id="PS51898"/>
    </source>
</evidence>
<reference evidence="8" key="1">
    <citation type="submission" date="2018-12" db="EMBL/GenBank/DDBJ databases">
        <title>Tengunoibacter tsumagoiensis gen. nov., sp. nov., Dictyobacter kobayashii sp. nov., D. alpinus sp. nov., and D. joshuensis sp. nov. and description of Dictyobacteraceae fam. nov. within the order Ktedonobacterales isolated from Tengu-no-mugimeshi.</title>
        <authorList>
            <person name="Wang C.M."/>
            <person name="Zheng Y."/>
            <person name="Sakai Y."/>
            <person name="Toyoda A."/>
            <person name="Minakuchi Y."/>
            <person name="Abe K."/>
            <person name="Yokota A."/>
            <person name="Yabe S."/>
        </authorList>
    </citation>
    <scope>NUCLEOTIDE SEQUENCE [LARGE SCALE GENOMIC DNA]</scope>
    <source>
        <strain evidence="8">Uno16</strain>
    </source>
</reference>
<dbReference type="InterPro" id="IPR013762">
    <property type="entry name" value="Integrase-like_cat_sf"/>
</dbReference>
<dbReference type="PROSITE" id="PS51898">
    <property type="entry name" value="TYR_RECOMBINASE"/>
    <property type="match status" value="1"/>
</dbReference>
<evidence type="ECO:0008006" key="9">
    <source>
        <dbReference type="Google" id="ProtNLM"/>
    </source>
</evidence>
<dbReference type="AlphaFoldDB" id="A0A402B4R4"/>
<dbReference type="SUPFAM" id="SSF56349">
    <property type="entry name" value="DNA breaking-rejoining enzymes"/>
    <property type="match status" value="1"/>
</dbReference>
<sequence length="322" mass="36915">MVTRPKQAAEIQEPMTVAWAIEAYSYAVLSLSAETQKWYLQKLQVFSDWCTEKNLTLDTLKVLHLRQFTEHLKTRTNPQTGKPLSTYTQHGYTQVVKSFLNWCSNEEDLEDVVNEKLAKRMPMTKVDKKVIEIFTPDQIRALFEACKNEYNEEMIQRDKAILAVLFDTGIRASELCGLTLDHVYLSKSESYLKVFGKGNKWREVPLGNNSKAAVHKYIHRYRDATNQEGRVFLSRAGKPMTASGLLQLFERLGDWGHVRGVRCSPHTARHTFAVTFLTNGGDLYKLSRLMGHTSVMVTENYLRAFQAKDARNVDSVLDSLKR</sequence>
<proteinExistence type="inferred from homology"/>
<evidence type="ECO:0000256" key="2">
    <source>
        <dbReference type="ARBA" id="ARBA00023125"/>
    </source>
</evidence>
<evidence type="ECO:0000256" key="3">
    <source>
        <dbReference type="ARBA" id="ARBA00023172"/>
    </source>
</evidence>
<evidence type="ECO:0000313" key="7">
    <source>
        <dbReference type="EMBL" id="GCE26331.1"/>
    </source>
</evidence>
<dbReference type="PROSITE" id="PS51900">
    <property type="entry name" value="CB"/>
    <property type="match status" value="1"/>
</dbReference>
<protein>
    <recommendedName>
        <fullName evidence="9">Tyrosine recombinase XerC</fullName>
    </recommendedName>
</protein>
<keyword evidence="3" id="KW-0233">DNA recombination</keyword>
<dbReference type="PANTHER" id="PTHR30349:SF41">
    <property type="entry name" value="INTEGRASE_RECOMBINASE PROTEIN MJ0367-RELATED"/>
    <property type="match status" value="1"/>
</dbReference>
<dbReference type="Pfam" id="PF00589">
    <property type="entry name" value="Phage_integrase"/>
    <property type="match status" value="1"/>
</dbReference>
<dbReference type="Proteomes" id="UP000287171">
    <property type="component" value="Unassembled WGS sequence"/>
</dbReference>
<accession>A0A402B4R4</accession>
<comment type="caution">
    <text evidence="7">The sequence shown here is derived from an EMBL/GenBank/DDBJ whole genome shotgun (WGS) entry which is preliminary data.</text>
</comment>
<comment type="similarity">
    <text evidence="1">Belongs to the 'phage' integrase family.</text>
</comment>
<gene>
    <name evidence="7" type="ORF">KDA_18150</name>
</gene>
<dbReference type="InterPro" id="IPR044068">
    <property type="entry name" value="CB"/>
</dbReference>